<dbReference type="InParanoid" id="D7G393"/>
<dbReference type="Gene3D" id="1.25.40.10">
    <property type="entry name" value="Tetratricopeptide repeat domain"/>
    <property type="match status" value="2"/>
</dbReference>
<dbReference type="InterPro" id="IPR011990">
    <property type="entry name" value="TPR-like_helical_dom_sf"/>
</dbReference>
<name>D7G393_ECTSI</name>
<evidence type="ECO:0000313" key="5">
    <source>
        <dbReference type="Proteomes" id="UP000002630"/>
    </source>
</evidence>
<dbReference type="NCBIfam" id="TIGR00756">
    <property type="entry name" value="PPR"/>
    <property type="match status" value="1"/>
</dbReference>
<dbReference type="PANTHER" id="PTHR47447">
    <property type="entry name" value="OS03G0856100 PROTEIN"/>
    <property type="match status" value="1"/>
</dbReference>
<reference evidence="4 5" key="1">
    <citation type="journal article" date="2010" name="Nature">
        <title>The Ectocarpus genome and the independent evolution of multicellularity in brown algae.</title>
        <authorList>
            <person name="Cock J.M."/>
            <person name="Sterck L."/>
            <person name="Rouze P."/>
            <person name="Scornet D."/>
            <person name="Allen A.E."/>
            <person name="Amoutzias G."/>
            <person name="Anthouard V."/>
            <person name="Artiguenave F."/>
            <person name="Aury J.M."/>
            <person name="Badger J.H."/>
            <person name="Beszteri B."/>
            <person name="Billiau K."/>
            <person name="Bonnet E."/>
            <person name="Bothwell J.H."/>
            <person name="Bowler C."/>
            <person name="Boyen C."/>
            <person name="Brownlee C."/>
            <person name="Carrano C.J."/>
            <person name="Charrier B."/>
            <person name="Cho G.Y."/>
            <person name="Coelho S.M."/>
            <person name="Collen J."/>
            <person name="Corre E."/>
            <person name="Da Silva C."/>
            <person name="Delage L."/>
            <person name="Delaroque N."/>
            <person name="Dittami S.M."/>
            <person name="Doulbeau S."/>
            <person name="Elias M."/>
            <person name="Farnham G."/>
            <person name="Gachon C.M."/>
            <person name="Gschloessl B."/>
            <person name="Heesch S."/>
            <person name="Jabbari K."/>
            <person name="Jubin C."/>
            <person name="Kawai H."/>
            <person name="Kimura K."/>
            <person name="Kloareg B."/>
            <person name="Kupper F.C."/>
            <person name="Lang D."/>
            <person name="Le Bail A."/>
            <person name="Leblanc C."/>
            <person name="Lerouge P."/>
            <person name="Lohr M."/>
            <person name="Lopez P.J."/>
            <person name="Martens C."/>
            <person name="Maumus F."/>
            <person name="Michel G."/>
            <person name="Miranda-Saavedra D."/>
            <person name="Morales J."/>
            <person name="Moreau H."/>
            <person name="Motomura T."/>
            <person name="Nagasato C."/>
            <person name="Napoli C.A."/>
            <person name="Nelson D.R."/>
            <person name="Nyvall-Collen P."/>
            <person name="Peters A.F."/>
            <person name="Pommier C."/>
            <person name="Potin P."/>
            <person name="Poulain J."/>
            <person name="Quesneville H."/>
            <person name="Read B."/>
            <person name="Rensing S.A."/>
            <person name="Ritter A."/>
            <person name="Rousvoal S."/>
            <person name="Samanta M."/>
            <person name="Samson G."/>
            <person name="Schroeder D.C."/>
            <person name="Segurens B."/>
            <person name="Strittmatter M."/>
            <person name="Tonon T."/>
            <person name="Tregear J.W."/>
            <person name="Valentin K."/>
            <person name="von Dassow P."/>
            <person name="Yamagishi T."/>
            <person name="Van de Peer Y."/>
            <person name="Wincker P."/>
        </authorList>
    </citation>
    <scope>NUCLEOTIDE SEQUENCE [LARGE SCALE GENOMIC DNA]</scope>
    <source>
        <strain evidence="5">Ec32 / CCAP1310/4</strain>
    </source>
</reference>
<proteinExistence type="predicted"/>
<feature type="repeat" description="PPR" evidence="2">
    <location>
        <begin position="230"/>
        <end position="264"/>
    </location>
</feature>
<keyword evidence="1" id="KW-0677">Repeat</keyword>
<feature type="compositionally biased region" description="Basic and acidic residues" evidence="3">
    <location>
        <begin position="57"/>
        <end position="74"/>
    </location>
</feature>
<dbReference type="eggNOG" id="KOG4197">
    <property type="taxonomic scope" value="Eukaryota"/>
</dbReference>
<dbReference type="Proteomes" id="UP000002630">
    <property type="component" value="Linkage Group LG09"/>
</dbReference>
<dbReference type="STRING" id="2880.D7G393"/>
<keyword evidence="5" id="KW-1185">Reference proteome</keyword>
<dbReference type="OrthoDB" id="185373at2759"/>
<dbReference type="EMBL" id="FN649734">
    <property type="protein sequence ID" value="CBJ26940.1"/>
    <property type="molecule type" value="Genomic_DNA"/>
</dbReference>
<dbReference type="EMBL" id="FN648708">
    <property type="protein sequence ID" value="CBJ26940.1"/>
    <property type="molecule type" value="Genomic_DNA"/>
</dbReference>
<dbReference type="PANTHER" id="PTHR47447:SF17">
    <property type="entry name" value="OS12G0638900 PROTEIN"/>
    <property type="match status" value="1"/>
</dbReference>
<evidence type="ECO:0000256" key="2">
    <source>
        <dbReference type="PROSITE-ProRule" id="PRU00708"/>
    </source>
</evidence>
<evidence type="ECO:0000313" key="4">
    <source>
        <dbReference type="EMBL" id="CBJ26940.1"/>
    </source>
</evidence>
<dbReference type="PROSITE" id="PS51375">
    <property type="entry name" value="PPR"/>
    <property type="match status" value="2"/>
</dbReference>
<evidence type="ECO:0000256" key="1">
    <source>
        <dbReference type="ARBA" id="ARBA00022737"/>
    </source>
</evidence>
<gene>
    <name evidence="4" type="ORF">Esi_0050_0092</name>
</gene>
<feature type="repeat" description="PPR" evidence="2">
    <location>
        <begin position="333"/>
        <end position="367"/>
    </location>
</feature>
<organism evidence="4 5">
    <name type="scientific">Ectocarpus siliculosus</name>
    <name type="common">Brown alga</name>
    <name type="synonym">Conferva siliculosa</name>
    <dbReference type="NCBI Taxonomy" id="2880"/>
    <lineage>
        <taxon>Eukaryota</taxon>
        <taxon>Sar</taxon>
        <taxon>Stramenopiles</taxon>
        <taxon>Ochrophyta</taxon>
        <taxon>PX clade</taxon>
        <taxon>Phaeophyceae</taxon>
        <taxon>Ectocarpales</taxon>
        <taxon>Ectocarpaceae</taxon>
        <taxon>Ectocarpus</taxon>
    </lineage>
</organism>
<dbReference type="InterPro" id="IPR002885">
    <property type="entry name" value="PPR_rpt"/>
</dbReference>
<feature type="region of interest" description="Disordered" evidence="3">
    <location>
        <begin position="1"/>
        <end position="77"/>
    </location>
</feature>
<dbReference type="Pfam" id="PF13812">
    <property type="entry name" value="PPR_3"/>
    <property type="match status" value="1"/>
</dbReference>
<sequence length="466" mass="51024">MHVGAEQSRGKHSQQDGDGQQPQWHHHRSRHQRRAERRAQEGRTYASRDSLSSIRWHKFDDRNSGGEGRKRGEQTSDLVNPAIAKLLTLPRRRNDWREALRVLDDVEQQAAARGEASSRLWCRQGLSRDDGERARTRVYNIVMDILSSRKSSRWQEAFLLLETMQERGVTTDLYTLNSTLKACGSAGQVKLLLALLREMRSSSRSNDDSGSNDNQRGDGNAATFLLPAPDVVSFNIAIGACARAGEASLAVSLFDEMRAAAVADSPTAGDGVLAVGEGTARPSPVPSPDRLSYNSTLSACGRAVTADDAEWLQRALDILEAMRTGEDGAPSPDIVSYKEVVNACGRAGRWDQALSWVDAAVDAGLELTASVFCAIIIAFGRGREWRRSLSVVYDDMPAYEVDPDKFCYNMALRACADAGQVKEALDILDQDLSGQRGVNAFSYSSIIDALARQVASTTTTQINPFT</sequence>
<feature type="compositionally biased region" description="Basic residues" evidence="3">
    <location>
        <begin position="24"/>
        <end position="36"/>
    </location>
</feature>
<accession>D7G393</accession>
<dbReference type="AlphaFoldDB" id="D7G393"/>
<dbReference type="Pfam" id="PF01535">
    <property type="entry name" value="PPR"/>
    <property type="match status" value="3"/>
</dbReference>
<protein>
    <recommendedName>
        <fullName evidence="6">Pentacotripeptide-repeat region of PRORP domain-containing protein</fullName>
    </recommendedName>
</protein>
<evidence type="ECO:0000256" key="3">
    <source>
        <dbReference type="SAM" id="MobiDB-lite"/>
    </source>
</evidence>
<evidence type="ECO:0008006" key="6">
    <source>
        <dbReference type="Google" id="ProtNLM"/>
    </source>
</evidence>